<dbReference type="PANTHER" id="PTHR42970:SF1">
    <property type="entry name" value="PECTATE LYASE C-RELATED"/>
    <property type="match status" value="1"/>
</dbReference>
<keyword evidence="3" id="KW-0732">Signal</keyword>
<evidence type="ECO:0000256" key="1">
    <source>
        <dbReference type="ARBA" id="ARBA00022723"/>
    </source>
</evidence>
<feature type="domain" description="GH16" evidence="4">
    <location>
        <begin position="431"/>
        <end position="651"/>
    </location>
</feature>
<proteinExistence type="predicted"/>
<dbReference type="GO" id="GO:0005975">
    <property type="term" value="P:carbohydrate metabolic process"/>
    <property type="evidence" value="ECO:0007669"/>
    <property type="project" value="InterPro"/>
</dbReference>
<dbReference type="Proteomes" id="UP000532311">
    <property type="component" value="Unassembled WGS sequence"/>
</dbReference>
<reference evidence="5 6" key="1">
    <citation type="submission" date="2020-05" db="EMBL/GenBank/DDBJ databases">
        <title>Identification and distribution of gene clusters putatively required for synthesis of sphingolipid metabolism inhibitors in phylogenetically diverse species of the filamentous fungus Fusarium.</title>
        <authorList>
            <person name="Kim H.-S."/>
            <person name="Busman M."/>
            <person name="Brown D.W."/>
            <person name="Divon H."/>
            <person name="Uhlig S."/>
            <person name="Proctor R.H."/>
        </authorList>
    </citation>
    <scope>NUCLEOTIDE SEQUENCE [LARGE SCALE GENOMIC DNA]</scope>
    <source>
        <strain evidence="5 6">NRRL 26131</strain>
    </source>
</reference>
<dbReference type="GO" id="GO:0016829">
    <property type="term" value="F:lyase activity"/>
    <property type="evidence" value="ECO:0007669"/>
    <property type="project" value="UniProtKB-KW"/>
</dbReference>
<dbReference type="InterPro" id="IPR052063">
    <property type="entry name" value="Polysaccharide_Lyase_1"/>
</dbReference>
<keyword evidence="1" id="KW-0479">Metal-binding</keyword>
<dbReference type="Gene3D" id="2.160.20.10">
    <property type="entry name" value="Single-stranded right-handed beta-helix, Pectin lyase-like"/>
    <property type="match status" value="1"/>
</dbReference>
<evidence type="ECO:0000313" key="6">
    <source>
        <dbReference type="Proteomes" id="UP000532311"/>
    </source>
</evidence>
<keyword evidence="2" id="KW-0325">Glycoprotein</keyword>
<dbReference type="SUPFAM" id="SSF49899">
    <property type="entry name" value="Concanavalin A-like lectins/glucanases"/>
    <property type="match status" value="1"/>
</dbReference>
<dbReference type="InterPro" id="IPR011050">
    <property type="entry name" value="Pectin_lyase_fold/virulence"/>
</dbReference>
<dbReference type="InterPro" id="IPR000757">
    <property type="entry name" value="Beta-glucanase-like"/>
</dbReference>
<keyword evidence="6" id="KW-1185">Reference proteome</keyword>
<sequence>MKISLLLALTASSVAQAAQLAFPGAEGFGRYAVGGRQGEVYKVTNLNDSGTGSLRDAVSKPNRIVVFDVDGVIKITERIVVSKNIYIAGQTAPGGGIVVYGNGWSLSNANDSIVRYITIRMGKGGTSGKDAIGIADGKNIIFDHVSVSWGRDETFSINGDVMNVTIQNTIIAQGLVSHSCGGLMQTDGGVSLFRNLYIDNKTRNPKVKGVNDFQNNVVYNWGGGGGYIAGDSQADSYVNIINNYFISGPDTTVTAFTRGNSYFHAYVKDNFYDSNRNGKLDGTALCEKTSCYSDIDFIKTPYNYPAPTALSPQAAVELVLKGVGNSLHRDTVDTALIDQVKSYGTKGGQISDEKEFGGVGEIANGAALKDSDGDGIPDEWETKNGLNPNDASDGMKVASNGYANLENYFQNLIIALYGVGASCSALRPPIERRATTEIPSDSFNSLEKYWNYLYPWGATHNGGARMDEEHVSVTDGVLTLTAEPRDDQEDPIHYLSGAIHAKSTFTVSAGGGYDISAEFIAPVDKGTWPAFWLNAASGWPPEIDIAEWKGSGKISFNTFNTSNEVTALDRDYPNPEEWHSVRAELRDENGHDVRVKFFLDGVEQTTQYGRDYIGAGLRLIVNYQTEGSSGSPGPTTPTTFQVRNVEVISLN</sequence>
<dbReference type="GO" id="GO:0046872">
    <property type="term" value="F:metal ion binding"/>
    <property type="evidence" value="ECO:0007669"/>
    <property type="project" value="UniProtKB-KW"/>
</dbReference>
<dbReference type="GO" id="GO:0004553">
    <property type="term" value="F:hydrolase activity, hydrolyzing O-glycosyl compounds"/>
    <property type="evidence" value="ECO:0007669"/>
    <property type="project" value="InterPro"/>
</dbReference>
<evidence type="ECO:0000313" key="5">
    <source>
        <dbReference type="EMBL" id="KAF5714052.1"/>
    </source>
</evidence>
<feature type="signal peptide" evidence="3">
    <location>
        <begin position="1"/>
        <end position="17"/>
    </location>
</feature>
<dbReference type="InterPro" id="IPR013320">
    <property type="entry name" value="ConA-like_dom_sf"/>
</dbReference>
<dbReference type="PROSITE" id="PS51762">
    <property type="entry name" value="GH16_2"/>
    <property type="match status" value="1"/>
</dbReference>
<organism evidence="5 6">
    <name type="scientific">Fusarium globosum</name>
    <dbReference type="NCBI Taxonomy" id="78864"/>
    <lineage>
        <taxon>Eukaryota</taxon>
        <taxon>Fungi</taxon>
        <taxon>Dikarya</taxon>
        <taxon>Ascomycota</taxon>
        <taxon>Pezizomycotina</taxon>
        <taxon>Sordariomycetes</taxon>
        <taxon>Hypocreomycetidae</taxon>
        <taxon>Hypocreales</taxon>
        <taxon>Nectriaceae</taxon>
        <taxon>Fusarium</taxon>
        <taxon>Fusarium fujikuroi species complex</taxon>
    </lineage>
</organism>
<dbReference type="AlphaFoldDB" id="A0A8H5YKS9"/>
<gene>
    <name evidence="5" type="ORF">FGLOB1_3661</name>
</gene>
<feature type="chain" id="PRO_5034079618" evidence="3">
    <location>
        <begin position="18"/>
        <end position="651"/>
    </location>
</feature>
<evidence type="ECO:0000256" key="3">
    <source>
        <dbReference type="SAM" id="SignalP"/>
    </source>
</evidence>
<dbReference type="EMBL" id="JAAQPF010000139">
    <property type="protein sequence ID" value="KAF5714052.1"/>
    <property type="molecule type" value="Genomic_DNA"/>
</dbReference>
<dbReference type="SUPFAM" id="SSF51126">
    <property type="entry name" value="Pectin lyase-like"/>
    <property type="match status" value="1"/>
</dbReference>
<dbReference type="InterPro" id="IPR012334">
    <property type="entry name" value="Pectin_lyas_fold"/>
</dbReference>
<dbReference type="Gene3D" id="2.60.120.200">
    <property type="match status" value="1"/>
</dbReference>
<keyword evidence="5" id="KW-0456">Lyase</keyword>
<name>A0A8H5YKS9_9HYPO</name>
<evidence type="ECO:0000256" key="2">
    <source>
        <dbReference type="ARBA" id="ARBA00023180"/>
    </source>
</evidence>
<evidence type="ECO:0000259" key="4">
    <source>
        <dbReference type="PROSITE" id="PS51762"/>
    </source>
</evidence>
<accession>A0A8H5YKS9</accession>
<protein>
    <submittedName>
        <fullName evidence="5">Pectate lyase C</fullName>
    </submittedName>
</protein>
<dbReference type="PANTHER" id="PTHR42970">
    <property type="entry name" value="PECTATE LYASE C-RELATED"/>
    <property type="match status" value="1"/>
</dbReference>
<comment type="caution">
    <text evidence="5">The sequence shown here is derived from an EMBL/GenBank/DDBJ whole genome shotgun (WGS) entry which is preliminary data.</text>
</comment>